<sequence>MTPQPDIIKPADPYSLLGSSWPKESESAYHTAEAAASDASTSASGQAQSATDAESAMADEHGKTAQAVSGGYGTAASTLREHAITFTTISGWMTDAAGKVGKAKSQMSDLVNMGTEEIRNALSSETQGTSVAPSSTELTAKYRADISQVKSKLDGDLAAIGHSLAGDPGSSRTPSYVSVSLTPTPEQRNPTDQIVAYNHGQNPEVTPQVLPEMPRASNAETPSAPSTPSSPSAPHPMNPTLAGLISPQSASSSAGSPSSNGASSGAGAGAGTSGSQQGHPAPEQQQAKAPGLPGIPNIPLPNVGAAAESIATVVTSAAGGAQLPTAVGQASTAAPQVPASTGFTPGSSGSAPVSPGLGPIGGLSTPPVTQSAPAPTGTPSAPAPGAQTPQQVSTQPPRGPVADAAWLQRTYGLSPGLDLPKSETPSIPALFIAGLPEPEAHLHRVLASLRQVFEQSNWSQPMAVATITRGLETRCVYSTSDGLSIHPAGVLLPTGVIPLDEMPNTPATSELSGSLMVQDKLAALIPRGWTVEHLLSTVPSGENSQSAEQFQELVEAGEVLPCTASRGDDSVTEEEAVSAFAMAVLGQATSGISDPGTESARLKAARWVGIQPTGYLDVLARWYLSDAAVSMSRGGWGEAVYAIEKFVSIRESKVKAA</sequence>
<feature type="compositionally biased region" description="Low complexity" evidence="1">
    <location>
        <begin position="246"/>
        <end position="263"/>
    </location>
</feature>
<feature type="region of interest" description="Disordered" evidence="1">
    <location>
        <begin position="160"/>
        <end position="302"/>
    </location>
</feature>
<gene>
    <name evidence="2" type="ORF">SAMEA2070301_01765</name>
</gene>
<evidence type="ECO:0000313" key="3">
    <source>
        <dbReference type="Proteomes" id="UP000185210"/>
    </source>
</evidence>
<comment type="caution">
    <text evidence="2">The sequence shown here is derived from an EMBL/GenBank/DDBJ whole genome shotgun (WGS) entry which is preliminary data.</text>
</comment>
<feature type="compositionally biased region" description="Low complexity" evidence="1">
    <location>
        <begin position="221"/>
        <end position="230"/>
    </location>
</feature>
<feature type="compositionally biased region" description="Polar residues" evidence="1">
    <location>
        <begin position="170"/>
        <end position="192"/>
    </location>
</feature>
<organism evidence="2 3">
    <name type="scientific">Mycobacteroides abscessus subsp. abscessus</name>
    <dbReference type="NCBI Taxonomy" id="1185650"/>
    <lineage>
        <taxon>Bacteria</taxon>
        <taxon>Bacillati</taxon>
        <taxon>Actinomycetota</taxon>
        <taxon>Actinomycetes</taxon>
        <taxon>Mycobacteriales</taxon>
        <taxon>Mycobacteriaceae</taxon>
        <taxon>Mycobacteroides</taxon>
        <taxon>Mycobacteroides abscessus</taxon>
    </lineage>
</organism>
<accession>A0AB38CWI6</accession>
<dbReference type="EMBL" id="FSHM01000002">
    <property type="protein sequence ID" value="SIA64995.1"/>
    <property type="molecule type" value="Genomic_DNA"/>
</dbReference>
<feature type="region of interest" description="Disordered" evidence="1">
    <location>
        <begin position="326"/>
        <end position="400"/>
    </location>
</feature>
<feature type="region of interest" description="Disordered" evidence="1">
    <location>
        <begin position="1"/>
        <end position="61"/>
    </location>
</feature>
<feature type="compositionally biased region" description="Low complexity" evidence="1">
    <location>
        <begin position="369"/>
        <end position="391"/>
    </location>
</feature>
<protein>
    <submittedName>
        <fullName evidence="2">Uncharacterized protein</fullName>
    </submittedName>
</protein>
<evidence type="ECO:0000256" key="1">
    <source>
        <dbReference type="SAM" id="MobiDB-lite"/>
    </source>
</evidence>
<feature type="compositionally biased region" description="Low complexity" evidence="1">
    <location>
        <begin position="345"/>
        <end position="357"/>
    </location>
</feature>
<reference evidence="2 3" key="1">
    <citation type="submission" date="2016-11" db="EMBL/GenBank/DDBJ databases">
        <authorList>
            <consortium name="Pathogen Informatics"/>
        </authorList>
    </citation>
    <scope>NUCLEOTIDE SEQUENCE [LARGE SCALE GENOMIC DNA]</scope>
    <source>
        <strain evidence="2 3">104</strain>
    </source>
</reference>
<feature type="compositionally biased region" description="Polar residues" evidence="1">
    <location>
        <begin position="328"/>
        <end position="344"/>
    </location>
</feature>
<evidence type="ECO:0000313" key="2">
    <source>
        <dbReference type="EMBL" id="SIA64995.1"/>
    </source>
</evidence>
<feature type="compositionally biased region" description="Low complexity" evidence="1">
    <location>
        <begin position="28"/>
        <end position="53"/>
    </location>
</feature>
<dbReference type="AlphaFoldDB" id="A0AB38CWI6"/>
<feature type="compositionally biased region" description="Low complexity" evidence="1">
    <location>
        <begin position="290"/>
        <end position="302"/>
    </location>
</feature>
<name>A0AB38CWI6_9MYCO</name>
<dbReference type="Proteomes" id="UP000185210">
    <property type="component" value="Unassembled WGS sequence"/>
</dbReference>
<proteinExistence type="predicted"/>